<evidence type="ECO:0000313" key="3">
    <source>
        <dbReference type="EMBL" id="MBC2600488.1"/>
    </source>
</evidence>
<feature type="domain" description="VWFA" evidence="2">
    <location>
        <begin position="143"/>
        <end position="330"/>
    </location>
</feature>
<protein>
    <submittedName>
        <fullName evidence="3">VWA domain-containing protein</fullName>
    </submittedName>
</protein>
<dbReference type="PROSITE" id="PS50234">
    <property type="entry name" value="VWFA"/>
    <property type="match status" value="1"/>
</dbReference>
<dbReference type="Pfam" id="PF00092">
    <property type="entry name" value="VWA"/>
    <property type="match status" value="1"/>
</dbReference>
<dbReference type="RefSeq" id="WP_185691235.1">
    <property type="nucleotide sequence ID" value="NZ_JACHVA010000022.1"/>
</dbReference>
<feature type="transmembrane region" description="Helical" evidence="1">
    <location>
        <begin position="12"/>
        <end position="34"/>
    </location>
</feature>
<sequence length="330" mass="36514">MNISNAFARNRALLLVIIISVALHLVAIIGFGAYKIVESITREDQTFEAPEIVEVPQQEPEYVVNLEQRTQSSSPPRPNPIVVDSPDVSIPALDIDVNIANNSSYGRGSGGFGSGGGMQIREMALDVESLEFFGKEMKSDAQRMLFVIDMSGSMVLGDRGVDGYRTVVEELIRTLRSIQDVGTFNIIAFSKSTDTYRGGDFVLATEDKIDSAEKWLMRLDPSEPIADAKRDGKKVTYKVFEKFRKGQHVGTRTDLALEEAFDMEPNIIILLSDGDPTEKKDAEVLKIVRKLQKDQGKVVPINTLSYKSKDGRAFLKQLAAENDGVYSEVN</sequence>
<evidence type="ECO:0000259" key="2">
    <source>
        <dbReference type="PROSITE" id="PS50234"/>
    </source>
</evidence>
<dbReference type="InterPro" id="IPR002035">
    <property type="entry name" value="VWF_A"/>
</dbReference>
<dbReference type="InterPro" id="IPR050934">
    <property type="entry name" value="ITIH"/>
</dbReference>
<dbReference type="SUPFAM" id="SSF53300">
    <property type="entry name" value="vWA-like"/>
    <property type="match status" value="1"/>
</dbReference>
<keyword evidence="1" id="KW-0812">Transmembrane</keyword>
<keyword evidence="4" id="KW-1185">Reference proteome</keyword>
<dbReference type="Proteomes" id="UP000525652">
    <property type="component" value="Unassembled WGS sequence"/>
</dbReference>
<dbReference type="PANTHER" id="PTHR10338:SF108">
    <property type="entry name" value="INTER-ALPHA-TRYPSIN INHIBITOR HEAVY CHAIN H4-LIKE PROTEIN"/>
    <property type="match status" value="1"/>
</dbReference>
<reference evidence="3 4" key="1">
    <citation type="submission" date="2020-07" db="EMBL/GenBank/DDBJ databases">
        <authorList>
            <person name="Feng X."/>
        </authorList>
    </citation>
    <scope>NUCLEOTIDE SEQUENCE [LARGE SCALE GENOMIC DNA]</scope>
    <source>
        <strain evidence="3 4">JCM14086</strain>
    </source>
</reference>
<dbReference type="Gene3D" id="3.40.50.410">
    <property type="entry name" value="von Willebrand factor, type A domain"/>
    <property type="match status" value="1"/>
</dbReference>
<keyword evidence="1" id="KW-1133">Transmembrane helix</keyword>
<evidence type="ECO:0000256" key="1">
    <source>
        <dbReference type="SAM" id="Phobius"/>
    </source>
</evidence>
<name>A0A7X1AUY1_9BACT</name>
<proteinExistence type="predicted"/>
<evidence type="ECO:0000313" key="4">
    <source>
        <dbReference type="Proteomes" id="UP000525652"/>
    </source>
</evidence>
<dbReference type="AlphaFoldDB" id="A0A7X1AUY1"/>
<comment type="caution">
    <text evidence="3">The sequence shown here is derived from an EMBL/GenBank/DDBJ whole genome shotgun (WGS) entry which is preliminary data.</text>
</comment>
<dbReference type="PANTHER" id="PTHR10338">
    <property type="entry name" value="INTER-ALPHA-TRYPSIN INHIBITOR HEAVY CHAIN FAMILY MEMBER"/>
    <property type="match status" value="1"/>
</dbReference>
<accession>A0A7X1AUY1</accession>
<keyword evidence="1" id="KW-0472">Membrane</keyword>
<gene>
    <name evidence="3" type="ORF">H5P30_01700</name>
</gene>
<organism evidence="3 4">
    <name type="scientific">Puniceicoccus vermicola</name>
    <dbReference type="NCBI Taxonomy" id="388746"/>
    <lineage>
        <taxon>Bacteria</taxon>
        <taxon>Pseudomonadati</taxon>
        <taxon>Verrucomicrobiota</taxon>
        <taxon>Opitutia</taxon>
        <taxon>Puniceicoccales</taxon>
        <taxon>Puniceicoccaceae</taxon>
        <taxon>Puniceicoccus</taxon>
    </lineage>
</organism>
<dbReference type="EMBL" id="JACHVA010000022">
    <property type="protein sequence ID" value="MBC2600488.1"/>
    <property type="molecule type" value="Genomic_DNA"/>
</dbReference>
<dbReference type="InterPro" id="IPR036465">
    <property type="entry name" value="vWFA_dom_sf"/>
</dbReference>